<reference evidence="6" key="1">
    <citation type="submission" date="2022-07" db="EMBL/GenBank/DDBJ databases">
        <title>Fungi with potential for degradation of polypropylene.</title>
        <authorList>
            <person name="Gostincar C."/>
        </authorList>
    </citation>
    <scope>NUCLEOTIDE SEQUENCE</scope>
    <source>
        <strain evidence="6">EXF-13308</strain>
    </source>
</reference>
<dbReference type="GO" id="GO:0008061">
    <property type="term" value="F:chitin binding"/>
    <property type="evidence" value="ECO:0007669"/>
    <property type="project" value="UniProtKB-KW"/>
</dbReference>
<dbReference type="PROSITE" id="PS51782">
    <property type="entry name" value="LYSM"/>
    <property type="match status" value="2"/>
</dbReference>
<keyword evidence="1" id="KW-0147">Chitin-binding</keyword>
<keyword evidence="4" id="KW-0732">Signal</keyword>
<feature type="signal peptide" evidence="4">
    <location>
        <begin position="1"/>
        <end position="18"/>
    </location>
</feature>
<evidence type="ECO:0000256" key="3">
    <source>
        <dbReference type="ARBA" id="ARBA00044955"/>
    </source>
</evidence>
<sequence length="440" mass="47967">MKKFVLAVIVALARGTSCLNFFNSTAQLPSNMTVSCKEALTGDIDCSPRLITVADVTTRLEHNSTILGEYCNDQCTKSLKDWTSTVHDCCGDSRYDFGFSAILGGQAFQRPASDIADSLLWAHNVSCLKNDGSDDFCAPKLTNGTFEQCSDCTLKYLAAMMGSWYGVGRAPSASTFSALLEQCCVDKNKYPIANWTTPELPTPTGLRNITCYGGCYYTVQQNDTCDSISYGYGVAYDRFIYQNGLDLNCKTLITGREVCVGSPCTLYIVQENDTCASILSDKHFTLTELLAWNPTIHRTCDNLASFKGRTICVSPPGTDTYDVNITVTWGQPWTSPSWGSWTAMETAGVAWTAANSTTSAPTPTVTAEYNATVERIRARMVENCPVKEKDLNGGFEWIYLSLECQSLLGPYCKPDPDAPVPAPPSGGFPEDCLPAVVMKN</sequence>
<organism evidence="6 7">
    <name type="scientific">Pleurostoma richardsiae</name>
    <dbReference type="NCBI Taxonomy" id="41990"/>
    <lineage>
        <taxon>Eukaryota</taxon>
        <taxon>Fungi</taxon>
        <taxon>Dikarya</taxon>
        <taxon>Ascomycota</taxon>
        <taxon>Pezizomycotina</taxon>
        <taxon>Sordariomycetes</taxon>
        <taxon>Sordariomycetidae</taxon>
        <taxon>Calosphaeriales</taxon>
        <taxon>Pleurostomataceae</taxon>
        <taxon>Pleurostoma</taxon>
    </lineage>
</organism>
<dbReference type="Proteomes" id="UP001174694">
    <property type="component" value="Unassembled WGS sequence"/>
</dbReference>
<dbReference type="PANTHER" id="PTHR34997:SF1">
    <property type="entry name" value="PEPTIDOGLYCAN-BINDING LYSIN DOMAIN"/>
    <property type="match status" value="1"/>
</dbReference>
<dbReference type="Gene3D" id="3.10.350.10">
    <property type="entry name" value="LysM domain"/>
    <property type="match status" value="2"/>
</dbReference>
<keyword evidence="7" id="KW-1185">Reference proteome</keyword>
<feature type="chain" id="PRO_5041229361" evidence="4">
    <location>
        <begin position="19"/>
        <end position="440"/>
    </location>
</feature>
<comment type="caution">
    <text evidence="6">The sequence shown here is derived from an EMBL/GenBank/DDBJ whole genome shotgun (WGS) entry which is preliminary data.</text>
</comment>
<feature type="domain" description="LysM" evidence="5">
    <location>
        <begin position="265"/>
        <end position="313"/>
    </location>
</feature>
<comment type="similarity">
    <text evidence="3">Belongs to the secreted LysM effector family.</text>
</comment>
<dbReference type="PANTHER" id="PTHR34997">
    <property type="entry name" value="AM15"/>
    <property type="match status" value="1"/>
</dbReference>
<dbReference type="InterPro" id="IPR018392">
    <property type="entry name" value="LysM"/>
</dbReference>
<evidence type="ECO:0000256" key="1">
    <source>
        <dbReference type="ARBA" id="ARBA00022669"/>
    </source>
</evidence>
<proteinExistence type="inferred from homology"/>
<dbReference type="EMBL" id="JANBVO010000001">
    <property type="protein sequence ID" value="KAJ9157945.1"/>
    <property type="molecule type" value="Genomic_DNA"/>
</dbReference>
<gene>
    <name evidence="6" type="ORF">NKR23_g194</name>
</gene>
<accession>A0AA38W132</accession>
<dbReference type="SUPFAM" id="SSF54106">
    <property type="entry name" value="LysM domain"/>
    <property type="match status" value="2"/>
</dbReference>
<dbReference type="InterPro" id="IPR036779">
    <property type="entry name" value="LysM_dom_sf"/>
</dbReference>
<dbReference type="InterPro" id="IPR052210">
    <property type="entry name" value="LysM1-like"/>
</dbReference>
<protein>
    <submittedName>
        <fullName evidence="6">LysM domain-containing protein</fullName>
    </submittedName>
</protein>
<name>A0AA38W132_9PEZI</name>
<evidence type="ECO:0000313" key="7">
    <source>
        <dbReference type="Proteomes" id="UP001174694"/>
    </source>
</evidence>
<dbReference type="Pfam" id="PF01476">
    <property type="entry name" value="LysM"/>
    <property type="match status" value="2"/>
</dbReference>
<dbReference type="SMART" id="SM00257">
    <property type="entry name" value="LysM"/>
    <property type="match status" value="2"/>
</dbReference>
<evidence type="ECO:0000256" key="4">
    <source>
        <dbReference type="SAM" id="SignalP"/>
    </source>
</evidence>
<feature type="domain" description="LysM" evidence="5">
    <location>
        <begin position="215"/>
        <end position="260"/>
    </location>
</feature>
<evidence type="ECO:0000313" key="6">
    <source>
        <dbReference type="EMBL" id="KAJ9157945.1"/>
    </source>
</evidence>
<dbReference type="CDD" id="cd00118">
    <property type="entry name" value="LysM"/>
    <property type="match status" value="2"/>
</dbReference>
<keyword evidence="2" id="KW-0843">Virulence</keyword>
<dbReference type="AlphaFoldDB" id="A0AA38W132"/>
<evidence type="ECO:0000259" key="5">
    <source>
        <dbReference type="PROSITE" id="PS51782"/>
    </source>
</evidence>
<evidence type="ECO:0000256" key="2">
    <source>
        <dbReference type="ARBA" id="ARBA00023026"/>
    </source>
</evidence>